<evidence type="ECO:0000256" key="1">
    <source>
        <dbReference type="ARBA" id="ARBA00004429"/>
    </source>
</evidence>
<evidence type="ECO:0000256" key="11">
    <source>
        <dbReference type="ARBA" id="ARBA00022840"/>
    </source>
</evidence>
<comment type="similarity">
    <text evidence="2">Belongs to the CpsD/CapB family.</text>
</comment>
<dbReference type="Pfam" id="PF02706">
    <property type="entry name" value="Wzz"/>
    <property type="match status" value="1"/>
</dbReference>
<keyword evidence="14" id="KW-0829">Tyrosine-protein kinase</keyword>
<keyword evidence="10 19" id="KW-0418">Kinase</keyword>
<dbReference type="RefSeq" id="WP_120489124.1">
    <property type="nucleotide sequence ID" value="NZ_CP029149.1"/>
</dbReference>
<feature type="domain" description="Polysaccharide chain length determinant N-terminal" evidence="16">
    <location>
        <begin position="13"/>
        <end position="109"/>
    </location>
</feature>
<keyword evidence="9" id="KW-0547">Nucleotide-binding</keyword>
<dbReference type="PANTHER" id="PTHR32309:SF13">
    <property type="entry name" value="FERRIC ENTEROBACTIN TRANSPORT PROTEIN FEPE"/>
    <property type="match status" value="1"/>
</dbReference>
<keyword evidence="7 19" id="KW-0808">Transferase</keyword>
<evidence type="ECO:0000313" key="19">
    <source>
        <dbReference type="EMBL" id="QHN65847.1"/>
    </source>
</evidence>
<dbReference type="EMBL" id="CP029149">
    <property type="protein sequence ID" value="QHN65847.1"/>
    <property type="molecule type" value="Genomic_DNA"/>
</dbReference>
<dbReference type="EC" id="2.7.10.2" evidence="4"/>
<dbReference type="Proteomes" id="UP000464318">
    <property type="component" value="Chromosome"/>
</dbReference>
<dbReference type="SUPFAM" id="SSF52540">
    <property type="entry name" value="P-loop containing nucleoside triphosphate hydrolases"/>
    <property type="match status" value="1"/>
</dbReference>
<keyword evidence="12" id="KW-1133">Transmembrane helix</keyword>
<evidence type="ECO:0000256" key="13">
    <source>
        <dbReference type="ARBA" id="ARBA00023136"/>
    </source>
</evidence>
<accession>A0A6P1QXH1</accession>
<keyword evidence="11" id="KW-0067">ATP-binding</keyword>
<dbReference type="InterPro" id="IPR005702">
    <property type="entry name" value="Wzc-like_C"/>
</dbReference>
<evidence type="ECO:0000256" key="6">
    <source>
        <dbReference type="ARBA" id="ARBA00022519"/>
    </source>
</evidence>
<evidence type="ECO:0000256" key="10">
    <source>
        <dbReference type="ARBA" id="ARBA00022777"/>
    </source>
</evidence>
<evidence type="ECO:0000256" key="12">
    <source>
        <dbReference type="ARBA" id="ARBA00022989"/>
    </source>
</evidence>
<dbReference type="GO" id="GO:0004715">
    <property type="term" value="F:non-membrane spanning protein tyrosine kinase activity"/>
    <property type="evidence" value="ECO:0007669"/>
    <property type="project" value="UniProtKB-EC"/>
</dbReference>
<evidence type="ECO:0000256" key="9">
    <source>
        <dbReference type="ARBA" id="ARBA00022741"/>
    </source>
</evidence>
<dbReference type="NCBIfam" id="TIGR01007">
    <property type="entry name" value="eps_fam"/>
    <property type="match status" value="1"/>
</dbReference>
<evidence type="ECO:0000259" key="17">
    <source>
        <dbReference type="Pfam" id="PF13614"/>
    </source>
</evidence>
<keyword evidence="6" id="KW-0997">Cell inner membrane</keyword>
<comment type="catalytic activity">
    <reaction evidence="15">
        <text>L-tyrosyl-[protein] + ATP = O-phospho-L-tyrosyl-[protein] + ADP + H(+)</text>
        <dbReference type="Rhea" id="RHEA:10596"/>
        <dbReference type="Rhea" id="RHEA-COMP:10136"/>
        <dbReference type="Rhea" id="RHEA-COMP:20101"/>
        <dbReference type="ChEBI" id="CHEBI:15378"/>
        <dbReference type="ChEBI" id="CHEBI:30616"/>
        <dbReference type="ChEBI" id="CHEBI:46858"/>
        <dbReference type="ChEBI" id="CHEBI:61978"/>
        <dbReference type="ChEBI" id="CHEBI:456216"/>
        <dbReference type="EC" id="2.7.10.2"/>
    </reaction>
</comment>
<dbReference type="Pfam" id="PF13807">
    <property type="entry name" value="GNVR"/>
    <property type="match status" value="1"/>
</dbReference>
<dbReference type="InterPro" id="IPR003856">
    <property type="entry name" value="LPS_length_determ_N"/>
</dbReference>
<dbReference type="OrthoDB" id="9794577at2"/>
<feature type="domain" description="Tyrosine-protein kinase G-rich" evidence="18">
    <location>
        <begin position="450"/>
        <end position="518"/>
    </location>
</feature>
<proteinExistence type="inferred from homology"/>
<evidence type="ECO:0000256" key="15">
    <source>
        <dbReference type="ARBA" id="ARBA00051245"/>
    </source>
</evidence>
<comment type="similarity">
    <text evidence="3">Belongs to the etk/wzc family.</text>
</comment>
<dbReference type="GO" id="GO:0005524">
    <property type="term" value="F:ATP binding"/>
    <property type="evidence" value="ECO:0007669"/>
    <property type="project" value="UniProtKB-KW"/>
</dbReference>
<keyword evidence="13" id="KW-0472">Membrane</keyword>
<feature type="domain" description="AAA" evidence="17">
    <location>
        <begin position="587"/>
        <end position="716"/>
    </location>
</feature>
<dbReference type="InterPro" id="IPR027417">
    <property type="entry name" value="P-loop_NTPase"/>
</dbReference>
<dbReference type="CDD" id="cd05387">
    <property type="entry name" value="BY-kinase"/>
    <property type="match status" value="1"/>
</dbReference>
<sequence>MSSEKTIDTNTSEEFNLAEIIKPYLQRWKWFIISIFLTLFLTYFALKFMTPVYKVESTVLIKDADNSSGSPELGLLADLSGFGGLKTNSIDNEIQIFSSKKLMREVVQNNNFQASLFAKKGFRKVELYKETSPVSVKIISETPNVDFPKKPLELIVKGNKLSLNSDELKKEITSELGKTISLPYAKMIITKNETYNPKLNKDIDVSALELHISSLEKAVNYYQEILKVDLVNKDATVIALSMNYPNIKKAEDLINDLIIAYNIDAIDDKSSESKKTLDFIDERIKKLSIELGDVENKKEQFKVDYKITDIPTEAKLSLETTVENRAKQLEADAQLELTNSLISYVSKQGAYQVLPTNVGLQNADASTVISTYNKLVLERNRLLESATEENPTVIDLTKQINAMRSSVLQSLQKNKIALEITRNEFLSEQNKISGRISQLPSMEKLFRGIERQQQIKESLYLLLLQKREESAITQSIIADKARVVDTAYPSDKPVAPKNMIILLVGLVIGLLIPLAIIYIYELVDNKIKSKHDIQKLSTTPVIAELPSIKKGEDDIIKVNDVSPVAEAFRILITNLNFMLPKKHKGKVVFVTSSVKGEGKTFTSINLALTLANPRTKVLIIGSDIRNPQLQRYDPKSRAYAGLTEYLHSDDIQVEDIIHQSLFNPNCDVVYSGMIPPNPTELLSNGRFEQLLNTLSTQYDYIIVDTAPLLLVTDTLLFAELADATLYVTRSKYTERELINFANDNINSHKLNNVAFVINDVSKTNLGYGNKYGYGYHSKEKKGFFRRLLG</sequence>
<evidence type="ECO:0000256" key="2">
    <source>
        <dbReference type="ARBA" id="ARBA00007316"/>
    </source>
</evidence>
<comment type="subcellular location">
    <subcellularLocation>
        <location evidence="1">Cell inner membrane</location>
        <topology evidence="1">Multi-pass membrane protein</topology>
    </subcellularLocation>
</comment>
<evidence type="ECO:0000256" key="14">
    <source>
        <dbReference type="ARBA" id="ARBA00023137"/>
    </source>
</evidence>
<dbReference type="Gene3D" id="3.40.50.300">
    <property type="entry name" value="P-loop containing nucleotide triphosphate hydrolases"/>
    <property type="match status" value="1"/>
</dbReference>
<dbReference type="GO" id="GO:0005886">
    <property type="term" value="C:plasma membrane"/>
    <property type="evidence" value="ECO:0007669"/>
    <property type="project" value="UniProtKB-SubCell"/>
</dbReference>
<gene>
    <name evidence="19" type="ORF">DBX24_08125</name>
</gene>
<evidence type="ECO:0000256" key="3">
    <source>
        <dbReference type="ARBA" id="ARBA00008883"/>
    </source>
</evidence>
<dbReference type="KEGG" id="bcad:DBX24_08125"/>
<keyword evidence="20" id="KW-1185">Reference proteome</keyword>
<reference evidence="19 20" key="1">
    <citation type="submission" date="2018-04" db="EMBL/GenBank/DDBJ databases">
        <title>Characteristic and Complete Genome Sequencing of A Novel Member of Infective Endocarditis Causative Bacteria: Bergeyella cardium QL-PH.</title>
        <authorList>
            <person name="Pan H."/>
            <person name="Sun E."/>
            <person name="Zhang Y."/>
        </authorList>
    </citation>
    <scope>NUCLEOTIDE SEQUENCE [LARGE SCALE GENOMIC DNA]</scope>
    <source>
        <strain evidence="19 20">HPQL</strain>
    </source>
</reference>
<name>A0A6P1QXH1_9FLAO</name>
<dbReference type="PANTHER" id="PTHR32309">
    <property type="entry name" value="TYROSINE-PROTEIN KINASE"/>
    <property type="match status" value="1"/>
</dbReference>
<organism evidence="19 20">
    <name type="scientific">Bergeyella cardium</name>
    <dbReference type="NCBI Taxonomy" id="1585976"/>
    <lineage>
        <taxon>Bacteria</taxon>
        <taxon>Pseudomonadati</taxon>
        <taxon>Bacteroidota</taxon>
        <taxon>Flavobacteriia</taxon>
        <taxon>Flavobacteriales</taxon>
        <taxon>Weeksellaceae</taxon>
        <taxon>Bergeyella</taxon>
    </lineage>
</organism>
<dbReference type="Pfam" id="PF13614">
    <property type="entry name" value="AAA_31"/>
    <property type="match status" value="1"/>
</dbReference>
<dbReference type="AlphaFoldDB" id="A0A6P1QXH1"/>
<evidence type="ECO:0000256" key="5">
    <source>
        <dbReference type="ARBA" id="ARBA00022475"/>
    </source>
</evidence>
<evidence type="ECO:0000256" key="4">
    <source>
        <dbReference type="ARBA" id="ARBA00011903"/>
    </source>
</evidence>
<evidence type="ECO:0000256" key="7">
    <source>
        <dbReference type="ARBA" id="ARBA00022679"/>
    </source>
</evidence>
<keyword evidence="8" id="KW-0812">Transmembrane</keyword>
<keyword evidence="5" id="KW-1003">Cell membrane</keyword>
<evidence type="ECO:0000259" key="18">
    <source>
        <dbReference type="Pfam" id="PF13807"/>
    </source>
</evidence>
<evidence type="ECO:0000256" key="8">
    <source>
        <dbReference type="ARBA" id="ARBA00022692"/>
    </source>
</evidence>
<dbReference type="InterPro" id="IPR050445">
    <property type="entry name" value="Bact_polysacc_biosynth/exp"/>
</dbReference>
<dbReference type="InterPro" id="IPR032807">
    <property type="entry name" value="GNVR"/>
</dbReference>
<protein>
    <recommendedName>
        <fullName evidence="4">non-specific protein-tyrosine kinase</fullName>
        <ecNumber evidence="4">2.7.10.2</ecNumber>
    </recommendedName>
</protein>
<evidence type="ECO:0000259" key="16">
    <source>
        <dbReference type="Pfam" id="PF02706"/>
    </source>
</evidence>
<dbReference type="InterPro" id="IPR025669">
    <property type="entry name" value="AAA_dom"/>
</dbReference>
<evidence type="ECO:0000313" key="20">
    <source>
        <dbReference type="Proteomes" id="UP000464318"/>
    </source>
</evidence>